<reference evidence="4" key="1">
    <citation type="submission" date="2020-03" db="EMBL/GenBank/DDBJ databases">
        <title>Hybrid Assembly of Korean Phytophthora infestans isolates.</title>
        <authorList>
            <person name="Prokchorchik M."/>
            <person name="Lee Y."/>
            <person name="Seo J."/>
            <person name="Cho J.-H."/>
            <person name="Park Y.-E."/>
            <person name="Jang D.-C."/>
            <person name="Im J.-S."/>
            <person name="Choi J.-G."/>
            <person name="Park H.-J."/>
            <person name="Lee G.-B."/>
            <person name="Lee Y.-G."/>
            <person name="Hong S.-Y."/>
            <person name="Cho K."/>
            <person name="Sohn K.H."/>
        </authorList>
    </citation>
    <scope>NUCLEOTIDE SEQUENCE</scope>
    <source>
        <strain evidence="4">KR_2_A2</strain>
    </source>
</reference>
<dbReference type="GO" id="GO:0003676">
    <property type="term" value="F:nucleic acid binding"/>
    <property type="evidence" value="ECO:0007669"/>
    <property type="project" value="InterPro"/>
</dbReference>
<dbReference type="EMBL" id="JAACNO010000859">
    <property type="protein sequence ID" value="KAF4144402.1"/>
    <property type="molecule type" value="Genomic_DNA"/>
</dbReference>
<proteinExistence type="predicted"/>
<dbReference type="Proteomes" id="UP000704712">
    <property type="component" value="Unassembled WGS sequence"/>
</dbReference>
<sequence length="298" mass="31935">RGARDGDGALGGSQGHRLLTAAAASGEQEQLGLDGESRSVVTGYGPMWNAPRKRPRIGKHRPVEPSRPSAGKRFRQNFSWYLPEKQAVRATLRNCKRSAVTKVGRVGGNPAEIHTSGRPSMAAGKTLPVRLRRIRQRGTAPEYETVPGATDTGAAGTARARPGTECFYCGREGHFGRGCRLKQADMAAGQLSAGQNVNEGPGAGNAPRAKGNRPYYSQGLAREDDRKCVRRRESAESTRVQHRHMVLGNEVKARTSENGAMTAEAVLMCSDSTVDAGGCTSVPSKDEVMAAVKRQLDK</sequence>
<protein>
    <recommendedName>
        <fullName evidence="3">CCHC-type domain-containing protein</fullName>
    </recommendedName>
</protein>
<feature type="domain" description="CCHC-type" evidence="3">
    <location>
        <begin position="166"/>
        <end position="180"/>
    </location>
</feature>
<dbReference type="GO" id="GO:0008270">
    <property type="term" value="F:zinc ion binding"/>
    <property type="evidence" value="ECO:0007669"/>
    <property type="project" value="UniProtKB-KW"/>
</dbReference>
<keyword evidence="1" id="KW-0862">Zinc</keyword>
<evidence type="ECO:0000256" key="2">
    <source>
        <dbReference type="SAM" id="MobiDB-lite"/>
    </source>
</evidence>
<feature type="region of interest" description="Disordered" evidence="2">
    <location>
        <begin position="193"/>
        <end position="216"/>
    </location>
</feature>
<feature type="compositionally biased region" description="Basic residues" evidence="2">
    <location>
        <begin position="51"/>
        <end position="60"/>
    </location>
</feature>
<evidence type="ECO:0000313" key="4">
    <source>
        <dbReference type="EMBL" id="KAF4144402.1"/>
    </source>
</evidence>
<dbReference type="PROSITE" id="PS50158">
    <property type="entry name" value="ZF_CCHC"/>
    <property type="match status" value="1"/>
</dbReference>
<evidence type="ECO:0000313" key="5">
    <source>
        <dbReference type="Proteomes" id="UP000704712"/>
    </source>
</evidence>
<gene>
    <name evidence="4" type="ORF">GN958_ATG06412</name>
</gene>
<evidence type="ECO:0000259" key="3">
    <source>
        <dbReference type="PROSITE" id="PS50158"/>
    </source>
</evidence>
<dbReference type="InterPro" id="IPR001878">
    <property type="entry name" value="Znf_CCHC"/>
</dbReference>
<dbReference type="SUPFAM" id="SSF57756">
    <property type="entry name" value="Retrovirus zinc finger-like domains"/>
    <property type="match status" value="1"/>
</dbReference>
<accession>A0A8S9UYZ9</accession>
<dbReference type="AlphaFoldDB" id="A0A8S9UYZ9"/>
<name>A0A8S9UYZ9_PHYIN</name>
<keyword evidence="1" id="KW-0863">Zinc-finger</keyword>
<feature type="region of interest" description="Disordered" evidence="2">
    <location>
        <begin position="22"/>
        <end position="71"/>
    </location>
</feature>
<comment type="caution">
    <text evidence="4">The sequence shown here is derived from an EMBL/GenBank/DDBJ whole genome shotgun (WGS) entry which is preliminary data.</text>
</comment>
<organism evidence="4 5">
    <name type="scientific">Phytophthora infestans</name>
    <name type="common">Potato late blight agent</name>
    <name type="synonym">Botrytis infestans</name>
    <dbReference type="NCBI Taxonomy" id="4787"/>
    <lineage>
        <taxon>Eukaryota</taxon>
        <taxon>Sar</taxon>
        <taxon>Stramenopiles</taxon>
        <taxon>Oomycota</taxon>
        <taxon>Peronosporomycetes</taxon>
        <taxon>Peronosporales</taxon>
        <taxon>Peronosporaceae</taxon>
        <taxon>Phytophthora</taxon>
    </lineage>
</organism>
<evidence type="ECO:0000256" key="1">
    <source>
        <dbReference type="PROSITE-ProRule" id="PRU00047"/>
    </source>
</evidence>
<feature type="non-terminal residue" evidence="4">
    <location>
        <position position="1"/>
    </location>
</feature>
<dbReference type="InterPro" id="IPR036875">
    <property type="entry name" value="Znf_CCHC_sf"/>
</dbReference>
<keyword evidence="1" id="KW-0479">Metal-binding</keyword>